<evidence type="ECO:0000313" key="3">
    <source>
        <dbReference type="Proteomes" id="UP001457282"/>
    </source>
</evidence>
<keyword evidence="3" id="KW-1185">Reference proteome</keyword>
<protein>
    <submittedName>
        <fullName evidence="2">Uncharacterized protein</fullName>
    </submittedName>
</protein>
<feature type="compositionally biased region" description="Basic residues" evidence="1">
    <location>
        <begin position="96"/>
        <end position="114"/>
    </location>
</feature>
<proteinExistence type="predicted"/>
<feature type="region of interest" description="Disordered" evidence="1">
    <location>
        <begin position="66"/>
        <end position="125"/>
    </location>
</feature>
<dbReference type="AlphaFoldDB" id="A0AAW1XSX8"/>
<comment type="caution">
    <text evidence="2">The sequence shown here is derived from an EMBL/GenBank/DDBJ whole genome shotgun (WGS) entry which is preliminary data.</text>
</comment>
<evidence type="ECO:0000313" key="2">
    <source>
        <dbReference type="EMBL" id="KAK9939030.1"/>
    </source>
</evidence>
<organism evidence="2 3">
    <name type="scientific">Rubus argutus</name>
    <name type="common">Southern blackberry</name>
    <dbReference type="NCBI Taxonomy" id="59490"/>
    <lineage>
        <taxon>Eukaryota</taxon>
        <taxon>Viridiplantae</taxon>
        <taxon>Streptophyta</taxon>
        <taxon>Embryophyta</taxon>
        <taxon>Tracheophyta</taxon>
        <taxon>Spermatophyta</taxon>
        <taxon>Magnoliopsida</taxon>
        <taxon>eudicotyledons</taxon>
        <taxon>Gunneridae</taxon>
        <taxon>Pentapetalae</taxon>
        <taxon>rosids</taxon>
        <taxon>fabids</taxon>
        <taxon>Rosales</taxon>
        <taxon>Rosaceae</taxon>
        <taxon>Rosoideae</taxon>
        <taxon>Rosoideae incertae sedis</taxon>
        <taxon>Rubus</taxon>
    </lineage>
</organism>
<gene>
    <name evidence="2" type="ORF">M0R45_015739</name>
</gene>
<sequence length="125" mass="14426">MKSRSVARIQSPIKFLWTPTCNSITKLPSSPCFPFMEIPNQLHRVLSNLLCPRPHRLTTVVLNHASAAKPPPCPYQTGIQKPGAALPLPRRTYPQQKRKRQNRKRRKTHHHREHPHQTPINSSRP</sequence>
<dbReference type="EMBL" id="JBEDUW010000003">
    <property type="protein sequence ID" value="KAK9939030.1"/>
    <property type="molecule type" value="Genomic_DNA"/>
</dbReference>
<dbReference type="Proteomes" id="UP001457282">
    <property type="component" value="Unassembled WGS sequence"/>
</dbReference>
<reference evidence="2 3" key="1">
    <citation type="journal article" date="2023" name="G3 (Bethesda)">
        <title>A chromosome-length genome assembly and annotation of blackberry (Rubus argutus, cv. 'Hillquist').</title>
        <authorList>
            <person name="Bruna T."/>
            <person name="Aryal R."/>
            <person name="Dudchenko O."/>
            <person name="Sargent D.J."/>
            <person name="Mead D."/>
            <person name="Buti M."/>
            <person name="Cavallini A."/>
            <person name="Hytonen T."/>
            <person name="Andres J."/>
            <person name="Pham M."/>
            <person name="Weisz D."/>
            <person name="Mascagni F."/>
            <person name="Usai G."/>
            <person name="Natali L."/>
            <person name="Bassil N."/>
            <person name="Fernandez G.E."/>
            <person name="Lomsadze A."/>
            <person name="Armour M."/>
            <person name="Olukolu B."/>
            <person name="Poorten T."/>
            <person name="Britton C."/>
            <person name="Davik J."/>
            <person name="Ashrafi H."/>
            <person name="Aiden E.L."/>
            <person name="Borodovsky M."/>
            <person name="Worthington M."/>
        </authorList>
    </citation>
    <scope>NUCLEOTIDE SEQUENCE [LARGE SCALE GENOMIC DNA]</scope>
    <source>
        <strain evidence="2">PI 553951</strain>
    </source>
</reference>
<evidence type="ECO:0000256" key="1">
    <source>
        <dbReference type="SAM" id="MobiDB-lite"/>
    </source>
</evidence>
<name>A0AAW1XSX8_RUBAR</name>
<accession>A0AAW1XSX8</accession>